<comment type="similarity">
    <text evidence="2 3">Belongs to the small heat shock protein (HSP20) family.</text>
</comment>
<sequence>MSYPFGKNVLLSSVGFDRLIDAMEEMSSGESLNKAQSYPPYNIIKKNERDYAIEIAVAGFKNDEIDITAEGNKLTVVGKVKADQTGEYLHKGIANRDFSHDFTLAETVIVRSADVENGLLIIKLENVIPKEKLPRKILIGGNSKLVIEEVKEAA</sequence>
<dbReference type="InterPro" id="IPR037913">
    <property type="entry name" value="ACD_IbpA/B"/>
</dbReference>
<keyword evidence="6" id="KW-1185">Reference proteome</keyword>
<dbReference type="PROSITE" id="PS01031">
    <property type="entry name" value="SHSP"/>
    <property type="match status" value="1"/>
</dbReference>
<protein>
    <recommendedName>
        <fullName evidence="4">SHSP domain-containing protein</fullName>
    </recommendedName>
</protein>
<evidence type="ECO:0000313" key="6">
    <source>
        <dbReference type="Proteomes" id="UP000078463"/>
    </source>
</evidence>
<dbReference type="InterPro" id="IPR002068">
    <property type="entry name" value="A-crystallin/Hsp20_dom"/>
</dbReference>
<reference evidence="6" key="1">
    <citation type="submission" date="2016-05" db="EMBL/GenBank/DDBJ databases">
        <title>Polynucleobacter sp. QLW-P1FAT50C-4 genome.</title>
        <authorList>
            <person name="Hahn M.W."/>
        </authorList>
    </citation>
    <scope>NUCLEOTIDE SEQUENCE [LARGE SCALE GENOMIC DNA]</scope>
    <source>
        <strain evidence="6">QLW-P1FAT50C-4</strain>
    </source>
</reference>
<gene>
    <name evidence="5" type="ORF">A8O14_08720</name>
</gene>
<organism evidence="5 6">
    <name type="scientific">Polynucleobacter wuianus</name>
    <dbReference type="NCBI Taxonomy" id="1743168"/>
    <lineage>
        <taxon>Bacteria</taxon>
        <taxon>Pseudomonadati</taxon>
        <taxon>Pseudomonadota</taxon>
        <taxon>Betaproteobacteria</taxon>
        <taxon>Burkholderiales</taxon>
        <taxon>Burkholderiaceae</taxon>
        <taxon>Polynucleobacter</taxon>
    </lineage>
</organism>
<dbReference type="InterPro" id="IPR008978">
    <property type="entry name" value="HSP20-like_chaperone"/>
</dbReference>
<name>A0A191UGW1_9BURK</name>
<dbReference type="OrthoDB" id="6871152at2"/>
<dbReference type="STRING" id="1743168.A8O14_08720"/>
<evidence type="ECO:0000259" key="4">
    <source>
        <dbReference type="PROSITE" id="PS01031"/>
    </source>
</evidence>
<dbReference type="Gene3D" id="2.60.40.790">
    <property type="match status" value="1"/>
</dbReference>
<dbReference type="RefSeq" id="WP_068949158.1">
    <property type="nucleotide sequence ID" value="NZ_CP015922.1"/>
</dbReference>
<dbReference type="EMBL" id="CP015922">
    <property type="protein sequence ID" value="ANJ00152.1"/>
    <property type="molecule type" value="Genomic_DNA"/>
</dbReference>
<keyword evidence="1" id="KW-0346">Stress response</keyword>
<dbReference type="KEGG" id="pwu:A8O14_08720"/>
<feature type="domain" description="SHSP" evidence="4">
    <location>
        <begin position="32"/>
        <end position="142"/>
    </location>
</feature>
<proteinExistence type="inferred from homology"/>
<evidence type="ECO:0000256" key="1">
    <source>
        <dbReference type="ARBA" id="ARBA00023016"/>
    </source>
</evidence>
<accession>A0A191UGW1</accession>
<dbReference type="PANTHER" id="PTHR47062">
    <property type="match status" value="1"/>
</dbReference>
<dbReference type="AlphaFoldDB" id="A0A191UGW1"/>
<dbReference type="Pfam" id="PF00011">
    <property type="entry name" value="HSP20"/>
    <property type="match status" value="1"/>
</dbReference>
<dbReference type="CDD" id="cd06470">
    <property type="entry name" value="ACD_IbpA-B_like"/>
    <property type="match status" value="1"/>
</dbReference>
<evidence type="ECO:0000313" key="5">
    <source>
        <dbReference type="EMBL" id="ANJ00152.1"/>
    </source>
</evidence>
<evidence type="ECO:0000256" key="3">
    <source>
        <dbReference type="RuleBase" id="RU003616"/>
    </source>
</evidence>
<dbReference type="SUPFAM" id="SSF49764">
    <property type="entry name" value="HSP20-like chaperones"/>
    <property type="match status" value="1"/>
</dbReference>
<evidence type="ECO:0000256" key="2">
    <source>
        <dbReference type="PROSITE-ProRule" id="PRU00285"/>
    </source>
</evidence>
<dbReference type="Proteomes" id="UP000078463">
    <property type="component" value="Chromosome"/>
</dbReference>
<dbReference type="PANTHER" id="PTHR47062:SF1">
    <property type="entry name" value="SMALL HEAT SHOCK PROTEIN IBPA"/>
    <property type="match status" value="1"/>
</dbReference>